<protein>
    <submittedName>
        <fullName evidence="1">DUF4905 domain-containing protein</fullName>
    </submittedName>
</protein>
<reference evidence="1" key="1">
    <citation type="submission" date="2022-06" db="EMBL/GenBank/DDBJ databases">
        <title>Solitalea sp. MAHUQ-68 isolated from rhizospheric soil.</title>
        <authorList>
            <person name="Huq M.A."/>
        </authorList>
    </citation>
    <scope>NUCLEOTIDE SEQUENCE</scope>
    <source>
        <strain evidence="1">MAHUQ-68</strain>
    </source>
</reference>
<organism evidence="1 2">
    <name type="scientific">Solitalea agri</name>
    <dbReference type="NCBI Taxonomy" id="2953739"/>
    <lineage>
        <taxon>Bacteria</taxon>
        <taxon>Pseudomonadati</taxon>
        <taxon>Bacteroidota</taxon>
        <taxon>Sphingobacteriia</taxon>
        <taxon>Sphingobacteriales</taxon>
        <taxon>Sphingobacteriaceae</taxon>
        <taxon>Solitalea</taxon>
    </lineage>
</organism>
<proteinExistence type="predicted"/>
<gene>
    <name evidence="1" type="ORF">NF867_18125</name>
</gene>
<dbReference type="RefSeq" id="WP_252589818.1">
    <property type="nucleotide sequence ID" value="NZ_JAMWYS010000062.1"/>
</dbReference>
<dbReference type="Proteomes" id="UP001155182">
    <property type="component" value="Unassembled WGS sequence"/>
</dbReference>
<evidence type="ECO:0000313" key="1">
    <source>
        <dbReference type="EMBL" id="MCO4294786.1"/>
    </source>
</evidence>
<dbReference type="EMBL" id="JAMWYS010000062">
    <property type="protein sequence ID" value="MCO4294786.1"/>
    <property type="molecule type" value="Genomic_DNA"/>
</dbReference>
<dbReference type="InterPro" id="IPR032595">
    <property type="entry name" value="DUF4905"/>
</dbReference>
<name>A0A9X2F5P0_9SPHI</name>
<keyword evidence="2" id="KW-1185">Reference proteome</keyword>
<dbReference type="Pfam" id="PF16248">
    <property type="entry name" value="DUF4905"/>
    <property type="match status" value="1"/>
</dbReference>
<evidence type="ECO:0000313" key="2">
    <source>
        <dbReference type="Proteomes" id="UP001155182"/>
    </source>
</evidence>
<accession>A0A9X2F5P0</accession>
<comment type="caution">
    <text evidence="1">The sequence shown here is derived from an EMBL/GenBank/DDBJ whole genome shotgun (WGS) entry which is preliminary data.</text>
</comment>
<sequence>MTLLKDNLNTHFSKVFDGLIWKIVIDEKNDIAAIEIREPKTKSAQFSCIDLKSGNVLFDNLKLQEPWFCGMETISDGVLLLHLYVADTSPEHSAVLAYDARSGKQLWENYNLTFSQTQANSFKAFHTRIEPRKFISVDKFTGIEIAAAKTTNAETDFTTAIKVPQPVSPDQLPSTLKSGDFTDIIEGAAYADKKILSLYINENQLVTNKIFVFNNENELIFEDILRSDVQKQGFDTFFVYKNYLLYIKNRTEFVSYFL</sequence>
<dbReference type="AlphaFoldDB" id="A0A9X2F5P0"/>